<feature type="transmembrane region" description="Helical" evidence="10">
    <location>
        <begin position="105"/>
        <end position="124"/>
    </location>
</feature>
<evidence type="ECO:0000256" key="3">
    <source>
        <dbReference type="ARBA" id="ARBA00022448"/>
    </source>
</evidence>
<dbReference type="AlphaFoldDB" id="A0A5C5G6K0"/>
<comment type="catalytic activity">
    <reaction evidence="7">
        <text>myo-inositol(out) + H(+)(out) = myo-inositol(in) + H(+)(in)</text>
        <dbReference type="Rhea" id="RHEA:60364"/>
        <dbReference type="ChEBI" id="CHEBI:15378"/>
        <dbReference type="ChEBI" id="CHEBI:17268"/>
    </reaction>
</comment>
<dbReference type="PRINTS" id="PR00171">
    <property type="entry name" value="SUGRTRNSPORT"/>
</dbReference>
<comment type="caution">
    <text evidence="12">The sequence shown here is derived from an EMBL/GenBank/DDBJ whole genome shotgun (WGS) entry which is preliminary data.</text>
</comment>
<feature type="region of interest" description="Disordered" evidence="9">
    <location>
        <begin position="448"/>
        <end position="500"/>
    </location>
</feature>
<evidence type="ECO:0000256" key="4">
    <source>
        <dbReference type="ARBA" id="ARBA00022692"/>
    </source>
</evidence>
<feature type="transmembrane region" description="Helical" evidence="10">
    <location>
        <begin position="136"/>
        <end position="157"/>
    </location>
</feature>
<feature type="transmembrane region" description="Helical" evidence="10">
    <location>
        <begin position="15"/>
        <end position="38"/>
    </location>
</feature>
<dbReference type="InterPro" id="IPR020846">
    <property type="entry name" value="MFS_dom"/>
</dbReference>
<feature type="domain" description="Major facilitator superfamily (MFS) profile" evidence="11">
    <location>
        <begin position="1"/>
        <end position="406"/>
    </location>
</feature>
<evidence type="ECO:0000313" key="13">
    <source>
        <dbReference type="Proteomes" id="UP000311382"/>
    </source>
</evidence>
<evidence type="ECO:0000256" key="2">
    <source>
        <dbReference type="ARBA" id="ARBA00010992"/>
    </source>
</evidence>
<dbReference type="InterPro" id="IPR036259">
    <property type="entry name" value="MFS_trans_sf"/>
</dbReference>
<dbReference type="SUPFAM" id="SSF103473">
    <property type="entry name" value="MFS general substrate transporter"/>
    <property type="match status" value="1"/>
</dbReference>
<proteinExistence type="inferred from homology"/>
<dbReference type="EMBL" id="SOZI01000006">
    <property type="protein sequence ID" value="TNY23994.1"/>
    <property type="molecule type" value="Genomic_DNA"/>
</dbReference>
<feature type="transmembrane region" description="Helical" evidence="10">
    <location>
        <begin position="316"/>
        <end position="340"/>
    </location>
</feature>
<evidence type="ECO:0000256" key="5">
    <source>
        <dbReference type="ARBA" id="ARBA00022989"/>
    </source>
</evidence>
<evidence type="ECO:0000313" key="12">
    <source>
        <dbReference type="EMBL" id="TNY23994.1"/>
    </source>
</evidence>
<dbReference type="GO" id="GO:0016020">
    <property type="term" value="C:membrane"/>
    <property type="evidence" value="ECO:0007669"/>
    <property type="project" value="UniProtKB-SubCell"/>
</dbReference>
<evidence type="ECO:0000256" key="7">
    <source>
        <dbReference type="ARBA" id="ARBA00049119"/>
    </source>
</evidence>
<dbReference type="GO" id="GO:0005351">
    <property type="term" value="F:carbohydrate:proton symporter activity"/>
    <property type="evidence" value="ECO:0007669"/>
    <property type="project" value="TreeGrafter"/>
</dbReference>
<evidence type="ECO:0000256" key="6">
    <source>
        <dbReference type="ARBA" id="ARBA00023136"/>
    </source>
</evidence>
<feature type="transmembrane region" description="Helical" evidence="10">
    <location>
        <begin position="45"/>
        <end position="65"/>
    </location>
</feature>
<feature type="transmembrane region" description="Helical" evidence="10">
    <location>
        <begin position="222"/>
        <end position="244"/>
    </location>
</feature>
<dbReference type="InterPro" id="IPR005829">
    <property type="entry name" value="Sugar_transporter_CS"/>
</dbReference>
<sequence length="500" mass="53359">MPLFEAEFGSFGDTVHGVIVASILIPSVLTGVVAGAVADKISRKYAISLGSAIFAVGQGISAGAVQSIGMLVAGRVIAGLGEGLFLGVAGTYATEISPKAKRGQMLFLIQLFIASGVSSGYWVCYGSSRIHSSLQWRLPFVISTVLAVTVAIASAFLPHSPRWLLLHHRRADAERVLDKLVGDSVEDMAERREMLAVAASPKGSKRAAAVAMWRKDVRWRSCLGIGIQMLQMLSGILFYAVNLFQQAGLTGGTASFLGGGLTGIFILLGTIINSLYVDRFGRRTIFVGGGAAVGTALLVIGSMYASGAAYTEHGKWVVIVFIELYAFSFAASWGVVTRLYSAEIQPSRTRAAAASFSVATNQLTNFIVALTGPAFLARSAYAPYFTYGGFTIAGTILAFFLMPETRGHSLEVIDSMFNNQAVPLAAPLPFSAASSALVADFKQYRERRASRRDSETLPSSAVGKEGGAGDEEKREDPREAFRREMREAGQFAGREDAIEE</sequence>
<keyword evidence="3 8" id="KW-0813">Transport</keyword>
<dbReference type="PANTHER" id="PTHR48022:SF2">
    <property type="entry name" value="PLASTIDIC GLUCOSE TRANSPORTER 4"/>
    <property type="match status" value="1"/>
</dbReference>
<dbReference type="InterPro" id="IPR005828">
    <property type="entry name" value="MFS_sugar_transport-like"/>
</dbReference>
<organism evidence="12 13">
    <name type="scientific">Rhodotorula diobovata</name>
    <dbReference type="NCBI Taxonomy" id="5288"/>
    <lineage>
        <taxon>Eukaryota</taxon>
        <taxon>Fungi</taxon>
        <taxon>Dikarya</taxon>
        <taxon>Basidiomycota</taxon>
        <taxon>Pucciniomycotina</taxon>
        <taxon>Microbotryomycetes</taxon>
        <taxon>Sporidiobolales</taxon>
        <taxon>Sporidiobolaceae</taxon>
        <taxon>Rhodotorula</taxon>
    </lineage>
</organism>
<dbReference type="Pfam" id="PF00083">
    <property type="entry name" value="Sugar_tr"/>
    <property type="match status" value="1"/>
</dbReference>
<evidence type="ECO:0000259" key="11">
    <source>
        <dbReference type="PROSITE" id="PS50850"/>
    </source>
</evidence>
<evidence type="ECO:0000256" key="8">
    <source>
        <dbReference type="RuleBase" id="RU003346"/>
    </source>
</evidence>
<dbReference type="NCBIfam" id="TIGR00879">
    <property type="entry name" value="SP"/>
    <property type="match status" value="1"/>
</dbReference>
<gene>
    <name evidence="12" type="ORF">DMC30DRAFT_438494</name>
</gene>
<dbReference type="InterPro" id="IPR050360">
    <property type="entry name" value="MFS_Sugar_Transporters"/>
</dbReference>
<dbReference type="FunFam" id="1.20.1250.20:FF:000134">
    <property type="entry name" value="MFS sugar transporter protein"/>
    <property type="match status" value="1"/>
</dbReference>
<evidence type="ECO:0000256" key="10">
    <source>
        <dbReference type="SAM" id="Phobius"/>
    </source>
</evidence>
<protein>
    <submittedName>
        <fullName evidence="12">Putative transporter</fullName>
    </submittedName>
</protein>
<feature type="transmembrane region" description="Helical" evidence="10">
    <location>
        <begin position="256"/>
        <end position="277"/>
    </location>
</feature>
<comment type="subcellular location">
    <subcellularLocation>
        <location evidence="1">Membrane</location>
        <topology evidence="1">Multi-pass membrane protein</topology>
    </subcellularLocation>
</comment>
<dbReference type="Proteomes" id="UP000311382">
    <property type="component" value="Unassembled WGS sequence"/>
</dbReference>
<evidence type="ECO:0000256" key="9">
    <source>
        <dbReference type="SAM" id="MobiDB-lite"/>
    </source>
</evidence>
<dbReference type="OrthoDB" id="5399138at2759"/>
<keyword evidence="4 10" id="KW-0812">Transmembrane</keyword>
<feature type="compositionally biased region" description="Basic and acidic residues" evidence="9">
    <location>
        <begin position="470"/>
        <end position="500"/>
    </location>
</feature>
<dbReference type="PROSITE" id="PS50850">
    <property type="entry name" value="MFS"/>
    <property type="match status" value="1"/>
</dbReference>
<keyword evidence="6 10" id="KW-0472">Membrane</keyword>
<accession>A0A5C5G6K0</accession>
<keyword evidence="13" id="KW-1185">Reference proteome</keyword>
<keyword evidence="5 10" id="KW-1133">Transmembrane helix</keyword>
<reference evidence="12 13" key="1">
    <citation type="submission" date="2019-03" db="EMBL/GenBank/DDBJ databases">
        <title>Rhodosporidium diobovatum UCD-FST 08-225 genome sequencing, assembly, and annotation.</title>
        <authorList>
            <person name="Fakankun I.U."/>
            <person name="Fristensky B."/>
            <person name="Levin D.B."/>
        </authorList>
    </citation>
    <scope>NUCLEOTIDE SEQUENCE [LARGE SCALE GENOMIC DNA]</scope>
    <source>
        <strain evidence="12 13">UCD-FST 08-225</strain>
    </source>
</reference>
<dbReference type="PANTHER" id="PTHR48022">
    <property type="entry name" value="PLASTIDIC GLUCOSE TRANSPORTER 4"/>
    <property type="match status" value="1"/>
</dbReference>
<dbReference type="Gene3D" id="1.20.1250.20">
    <property type="entry name" value="MFS general substrate transporter like domains"/>
    <property type="match status" value="1"/>
</dbReference>
<dbReference type="PROSITE" id="PS00217">
    <property type="entry name" value="SUGAR_TRANSPORT_2"/>
    <property type="match status" value="1"/>
</dbReference>
<feature type="transmembrane region" description="Helical" evidence="10">
    <location>
        <begin position="284"/>
        <end position="304"/>
    </location>
</feature>
<feature type="transmembrane region" description="Helical" evidence="10">
    <location>
        <begin position="422"/>
        <end position="441"/>
    </location>
</feature>
<name>A0A5C5G6K0_9BASI</name>
<dbReference type="InterPro" id="IPR003663">
    <property type="entry name" value="Sugar/inositol_transpt"/>
</dbReference>
<comment type="similarity">
    <text evidence="2 8">Belongs to the major facilitator superfamily. Sugar transporter (TC 2.A.1.1) family.</text>
</comment>
<dbReference type="STRING" id="5288.A0A5C5G6K0"/>
<feature type="transmembrane region" description="Helical" evidence="10">
    <location>
        <begin position="384"/>
        <end position="402"/>
    </location>
</feature>
<evidence type="ECO:0000256" key="1">
    <source>
        <dbReference type="ARBA" id="ARBA00004141"/>
    </source>
</evidence>
<feature type="transmembrane region" description="Helical" evidence="10">
    <location>
        <begin position="71"/>
        <end position="93"/>
    </location>
</feature>